<keyword evidence="3" id="KW-1185">Reference proteome</keyword>
<name>A0ABS2G7V3_9FIRM</name>
<keyword evidence="1" id="KW-1133">Transmembrane helix</keyword>
<proteinExistence type="predicted"/>
<keyword evidence="1" id="KW-0812">Transmembrane</keyword>
<accession>A0ABS2G7V3</accession>
<gene>
    <name evidence="2" type="ORF">H9X83_03555</name>
</gene>
<keyword evidence="1" id="KW-0472">Membrane</keyword>
<dbReference type="Proteomes" id="UP000729290">
    <property type="component" value="Unassembled WGS sequence"/>
</dbReference>
<sequence>MEQHHRRVPMEEIRETPAKGYYLPKNQLRSYALWAALGGLFLYFAGFFRGKGRH</sequence>
<reference evidence="2 3" key="1">
    <citation type="journal article" date="2021" name="Sci. Rep.">
        <title>The distribution of antibiotic resistance genes in chicken gut microbiota commensals.</title>
        <authorList>
            <person name="Juricova H."/>
            <person name="Matiasovicova J."/>
            <person name="Kubasova T."/>
            <person name="Cejkova D."/>
            <person name="Rychlik I."/>
        </authorList>
    </citation>
    <scope>NUCLEOTIDE SEQUENCE [LARGE SCALE GENOMIC DNA]</scope>
    <source>
        <strain evidence="2 3">An431b</strain>
    </source>
</reference>
<evidence type="ECO:0000313" key="2">
    <source>
        <dbReference type="EMBL" id="MBM6877237.1"/>
    </source>
</evidence>
<comment type="caution">
    <text evidence="2">The sequence shown here is derived from an EMBL/GenBank/DDBJ whole genome shotgun (WGS) entry which is preliminary data.</text>
</comment>
<organism evidence="2 3">
    <name type="scientific">Anaerotignum lactatifermentans</name>
    <dbReference type="NCBI Taxonomy" id="160404"/>
    <lineage>
        <taxon>Bacteria</taxon>
        <taxon>Bacillati</taxon>
        <taxon>Bacillota</taxon>
        <taxon>Clostridia</taxon>
        <taxon>Lachnospirales</taxon>
        <taxon>Anaerotignaceae</taxon>
        <taxon>Anaerotignum</taxon>
    </lineage>
</organism>
<dbReference type="RefSeq" id="WP_205133249.1">
    <property type="nucleotide sequence ID" value="NZ_JACSNT010000005.1"/>
</dbReference>
<evidence type="ECO:0000313" key="3">
    <source>
        <dbReference type="Proteomes" id="UP000729290"/>
    </source>
</evidence>
<protein>
    <submittedName>
        <fullName evidence="2">Uncharacterized protein</fullName>
    </submittedName>
</protein>
<dbReference type="EMBL" id="JACSNV010000004">
    <property type="protein sequence ID" value="MBM6877237.1"/>
    <property type="molecule type" value="Genomic_DNA"/>
</dbReference>
<feature type="transmembrane region" description="Helical" evidence="1">
    <location>
        <begin position="31"/>
        <end position="48"/>
    </location>
</feature>
<evidence type="ECO:0000256" key="1">
    <source>
        <dbReference type="SAM" id="Phobius"/>
    </source>
</evidence>